<name>A0AAD7M860_MYCRO</name>
<reference evidence="2" key="1">
    <citation type="submission" date="2023-03" db="EMBL/GenBank/DDBJ databases">
        <title>Massive genome expansion in bonnet fungi (Mycena s.s.) driven by repeated elements and novel gene families across ecological guilds.</title>
        <authorList>
            <consortium name="Lawrence Berkeley National Laboratory"/>
            <person name="Harder C.B."/>
            <person name="Miyauchi S."/>
            <person name="Viragh M."/>
            <person name="Kuo A."/>
            <person name="Thoen E."/>
            <person name="Andreopoulos B."/>
            <person name="Lu D."/>
            <person name="Skrede I."/>
            <person name="Drula E."/>
            <person name="Henrissat B."/>
            <person name="Morin E."/>
            <person name="Kohler A."/>
            <person name="Barry K."/>
            <person name="LaButti K."/>
            <person name="Morin E."/>
            <person name="Salamov A."/>
            <person name="Lipzen A."/>
            <person name="Mereny Z."/>
            <person name="Hegedus B."/>
            <person name="Baldrian P."/>
            <person name="Stursova M."/>
            <person name="Weitz H."/>
            <person name="Taylor A."/>
            <person name="Grigoriev I.V."/>
            <person name="Nagy L.G."/>
            <person name="Martin F."/>
            <person name="Kauserud H."/>
        </authorList>
    </citation>
    <scope>NUCLEOTIDE SEQUENCE</scope>
    <source>
        <strain evidence="2">CBHHK067</strain>
    </source>
</reference>
<evidence type="ECO:0000313" key="3">
    <source>
        <dbReference type="Proteomes" id="UP001221757"/>
    </source>
</evidence>
<organism evidence="2 3">
    <name type="scientific">Mycena rosella</name>
    <name type="common">Pink bonnet</name>
    <name type="synonym">Agaricus rosellus</name>
    <dbReference type="NCBI Taxonomy" id="1033263"/>
    <lineage>
        <taxon>Eukaryota</taxon>
        <taxon>Fungi</taxon>
        <taxon>Dikarya</taxon>
        <taxon>Basidiomycota</taxon>
        <taxon>Agaricomycotina</taxon>
        <taxon>Agaricomycetes</taxon>
        <taxon>Agaricomycetidae</taxon>
        <taxon>Agaricales</taxon>
        <taxon>Marasmiineae</taxon>
        <taxon>Mycenaceae</taxon>
        <taxon>Mycena</taxon>
    </lineage>
</organism>
<comment type="caution">
    <text evidence="2">The sequence shown here is derived from an EMBL/GenBank/DDBJ whole genome shotgun (WGS) entry which is preliminary data.</text>
</comment>
<evidence type="ECO:0000313" key="2">
    <source>
        <dbReference type="EMBL" id="KAJ7705481.1"/>
    </source>
</evidence>
<dbReference type="AlphaFoldDB" id="A0AAD7M860"/>
<sequence length="322" mass="35421">MSSRASTPIDSDDEFRGILEAMDKLSPVRPAHKRTHATMAGDGNTSDNNNNEVSDTAAPLVIPNQNLVAAARHYTDKKRLRGEQLTEIDDPPSLREVKIMANLFALGNQLEKMVTSKAGYEVSSDLETNIYKYAPAVLLSSKVTVYKGESATAILLNILKKYRFDIPPGLENIPAAWAKVIAVVREALTQKRSNIKKAIRASVIGNDLGHQNIFDLTQAIVKGTQCTVNVVLCARIALMRAVYLKHPGPKYWDKLDARLATIRKEGGGDAGRITKAFKHILTIDQDKHGAKDYELDEKTVDDFQQKVDDLIDVEAVNAATSV</sequence>
<dbReference type="Proteomes" id="UP001221757">
    <property type="component" value="Unassembled WGS sequence"/>
</dbReference>
<gene>
    <name evidence="2" type="ORF">B0H17DRAFT_1193154</name>
</gene>
<keyword evidence="3" id="KW-1185">Reference proteome</keyword>
<dbReference type="EMBL" id="JARKIE010000008">
    <property type="protein sequence ID" value="KAJ7705481.1"/>
    <property type="molecule type" value="Genomic_DNA"/>
</dbReference>
<accession>A0AAD7M860</accession>
<feature type="region of interest" description="Disordered" evidence="1">
    <location>
        <begin position="29"/>
        <end position="50"/>
    </location>
</feature>
<proteinExistence type="predicted"/>
<evidence type="ECO:0000256" key="1">
    <source>
        <dbReference type="SAM" id="MobiDB-lite"/>
    </source>
</evidence>
<protein>
    <submittedName>
        <fullName evidence="2">Uncharacterized protein</fullName>
    </submittedName>
</protein>